<dbReference type="AlphaFoldDB" id="A0A2S8FJT2"/>
<evidence type="ECO:0000313" key="2">
    <source>
        <dbReference type="Proteomes" id="UP000238322"/>
    </source>
</evidence>
<gene>
    <name evidence="1" type="ORF">C5Y83_19520</name>
</gene>
<organism evidence="1 2">
    <name type="scientific">Blastopirellula marina</name>
    <dbReference type="NCBI Taxonomy" id="124"/>
    <lineage>
        <taxon>Bacteria</taxon>
        <taxon>Pseudomonadati</taxon>
        <taxon>Planctomycetota</taxon>
        <taxon>Planctomycetia</taxon>
        <taxon>Pirellulales</taxon>
        <taxon>Pirellulaceae</taxon>
        <taxon>Blastopirellula</taxon>
    </lineage>
</organism>
<dbReference type="EMBL" id="PUHY01000012">
    <property type="protein sequence ID" value="PQO32413.1"/>
    <property type="molecule type" value="Genomic_DNA"/>
</dbReference>
<dbReference type="OrthoDB" id="9959594at2"/>
<proteinExistence type="predicted"/>
<dbReference type="RefSeq" id="WP_105331425.1">
    <property type="nucleotide sequence ID" value="NZ_PUHY01000012.1"/>
</dbReference>
<accession>A0A2S8FJT2</accession>
<reference evidence="1 2" key="1">
    <citation type="submission" date="2018-02" db="EMBL/GenBank/DDBJ databases">
        <title>Comparative genomes isolates from brazilian mangrove.</title>
        <authorList>
            <person name="Araujo J.E."/>
            <person name="Taketani R.G."/>
            <person name="Silva M.C.P."/>
            <person name="Loureco M.V."/>
            <person name="Andreote F.D."/>
        </authorList>
    </citation>
    <scope>NUCLEOTIDE SEQUENCE [LARGE SCALE GENOMIC DNA]</scope>
    <source>
        <strain evidence="1 2">Hex-1 MGV</strain>
    </source>
</reference>
<dbReference type="Proteomes" id="UP000238322">
    <property type="component" value="Unassembled WGS sequence"/>
</dbReference>
<evidence type="ECO:0000313" key="1">
    <source>
        <dbReference type="EMBL" id="PQO32413.1"/>
    </source>
</evidence>
<name>A0A2S8FJT2_9BACT</name>
<comment type="caution">
    <text evidence="1">The sequence shown here is derived from an EMBL/GenBank/DDBJ whole genome shotgun (WGS) entry which is preliminary data.</text>
</comment>
<protein>
    <submittedName>
        <fullName evidence="1">Uncharacterized protein</fullName>
    </submittedName>
</protein>
<sequence length="183" mass="20865">MVSDHITRVLVVVALAFTLLFVNSVNAAERVDAKEFEFARPFIESLENSMMCHVRYESGRVFVEVSLPNQKLVPRHGTGLPADHKMGIWRATFELVPKLDFADLRRIQAMVKPQESKQQGGIPVYAELSTNSSWFRVRYASYAPEKLEARRKIDAFVERLSVRMSSLTEEDVAAILKRNIIEP</sequence>